<evidence type="ECO:0000256" key="9">
    <source>
        <dbReference type="ARBA" id="ARBA00023136"/>
    </source>
</evidence>
<dbReference type="InterPro" id="IPR023614">
    <property type="entry name" value="Porin_dom_sf"/>
</dbReference>
<evidence type="ECO:0000256" key="5">
    <source>
        <dbReference type="ARBA" id="ARBA00022692"/>
    </source>
</evidence>
<keyword evidence="6 12" id="KW-0732">Signal</keyword>
<evidence type="ECO:0000256" key="3">
    <source>
        <dbReference type="ARBA" id="ARBA00022448"/>
    </source>
</evidence>
<sequence length="399" mass="41387">MKKVAIAAALFAVAASAQAQSSVTLYGRIDNGLEYESGLPSGHRFAAESGDWGESWFGLEGSEDLGGGSRAIFQLEAGLNTQTGAYNNGSLFGRHATVGLANDNWGTLKLGNLGAGELSQDSWDIDPQVMQKYAIATLVRGRNWAQAGNGFEYTTPTLAGLVIKGQYDLGNSSSWNLGNSGPGQLGNAPGSGLPGSTQGRSDGLKVQYTTSGLELLAMYDEIRDGNGEFDNVYLNSRSIMAGGTATFGPVKVYVGYQHLSAPDASDVGVYGTAGVPSALPDGVSLPTAVDHEWLGAAWQAMPATLVTAAVYHANANNGNGNATMATLAGTYNLSKRTFIYTEFGYLHNSATSNIGLGNGYSDPYGANINNDPVTGNAASTAPNYGHSQTGVFAGIMTAF</sequence>
<keyword evidence="10" id="KW-0998">Cell outer membrane</keyword>
<reference evidence="14 15" key="1">
    <citation type="submission" date="2018-10" db="EMBL/GenBank/DDBJ databases">
        <title>Robbsia sp. DHC34, isolated from soil.</title>
        <authorList>
            <person name="Gao Z.-H."/>
            <person name="Qiu L.-H."/>
        </authorList>
    </citation>
    <scope>NUCLEOTIDE SEQUENCE [LARGE SCALE GENOMIC DNA]</scope>
    <source>
        <strain evidence="14 15">DHC34</strain>
    </source>
</reference>
<dbReference type="InterPro" id="IPR002299">
    <property type="entry name" value="Porin_Neis"/>
</dbReference>
<evidence type="ECO:0000256" key="7">
    <source>
        <dbReference type="ARBA" id="ARBA00023065"/>
    </source>
</evidence>
<dbReference type="Proteomes" id="UP000270342">
    <property type="component" value="Unassembled WGS sequence"/>
</dbReference>
<dbReference type="PRINTS" id="PR00184">
    <property type="entry name" value="NEISSPPORIN"/>
</dbReference>
<evidence type="ECO:0000256" key="11">
    <source>
        <dbReference type="SAM" id="MobiDB-lite"/>
    </source>
</evidence>
<feature type="region of interest" description="Disordered" evidence="11">
    <location>
        <begin position="178"/>
        <end position="203"/>
    </location>
</feature>
<keyword evidence="5" id="KW-0812">Transmembrane</keyword>
<dbReference type="PANTHER" id="PTHR34501">
    <property type="entry name" value="PROTEIN YDDL-RELATED"/>
    <property type="match status" value="1"/>
</dbReference>
<dbReference type="GO" id="GO:0009279">
    <property type="term" value="C:cell outer membrane"/>
    <property type="evidence" value="ECO:0007669"/>
    <property type="project" value="UniProtKB-SubCell"/>
</dbReference>
<keyword evidence="3" id="KW-0813">Transport</keyword>
<dbReference type="Pfam" id="PF13609">
    <property type="entry name" value="Porin_4"/>
    <property type="match status" value="1"/>
</dbReference>
<evidence type="ECO:0000313" key="15">
    <source>
        <dbReference type="Proteomes" id="UP000270342"/>
    </source>
</evidence>
<comment type="subunit">
    <text evidence="2">Homotrimer.</text>
</comment>
<evidence type="ECO:0000256" key="6">
    <source>
        <dbReference type="ARBA" id="ARBA00022729"/>
    </source>
</evidence>
<dbReference type="SUPFAM" id="SSF56935">
    <property type="entry name" value="Porins"/>
    <property type="match status" value="1"/>
</dbReference>
<keyword evidence="4" id="KW-1134">Transmembrane beta strand</keyword>
<dbReference type="RefSeq" id="WP_121089446.1">
    <property type="nucleotide sequence ID" value="NZ_RBZU01000012.1"/>
</dbReference>
<dbReference type="InterPro" id="IPR033900">
    <property type="entry name" value="Gram_neg_porin_domain"/>
</dbReference>
<dbReference type="GO" id="GO:0006811">
    <property type="term" value="P:monoatomic ion transport"/>
    <property type="evidence" value="ECO:0007669"/>
    <property type="project" value="UniProtKB-KW"/>
</dbReference>
<dbReference type="EMBL" id="RBZU01000012">
    <property type="protein sequence ID" value="RKP47685.1"/>
    <property type="molecule type" value="Genomic_DNA"/>
</dbReference>
<organism evidence="14 15">
    <name type="scientific">Pararobbsia silviterrae</name>
    <dbReference type="NCBI Taxonomy" id="1792498"/>
    <lineage>
        <taxon>Bacteria</taxon>
        <taxon>Pseudomonadati</taxon>
        <taxon>Pseudomonadota</taxon>
        <taxon>Betaproteobacteria</taxon>
        <taxon>Burkholderiales</taxon>
        <taxon>Burkholderiaceae</taxon>
        <taxon>Pararobbsia</taxon>
    </lineage>
</organism>
<keyword evidence="8" id="KW-0626">Porin</keyword>
<dbReference type="AlphaFoldDB" id="A0A494XA98"/>
<dbReference type="GO" id="GO:0046930">
    <property type="term" value="C:pore complex"/>
    <property type="evidence" value="ECO:0007669"/>
    <property type="project" value="UniProtKB-KW"/>
</dbReference>
<dbReference type="OrthoDB" id="8712661at2"/>
<keyword evidence="9" id="KW-0472">Membrane</keyword>
<evidence type="ECO:0000256" key="1">
    <source>
        <dbReference type="ARBA" id="ARBA00004571"/>
    </source>
</evidence>
<proteinExistence type="predicted"/>
<keyword evidence="7" id="KW-0406">Ion transport</keyword>
<evidence type="ECO:0000256" key="10">
    <source>
        <dbReference type="ARBA" id="ARBA00023237"/>
    </source>
</evidence>
<feature type="signal peptide" evidence="12">
    <location>
        <begin position="1"/>
        <end position="19"/>
    </location>
</feature>
<evidence type="ECO:0000256" key="8">
    <source>
        <dbReference type="ARBA" id="ARBA00023114"/>
    </source>
</evidence>
<comment type="subcellular location">
    <subcellularLocation>
        <location evidence="1">Cell outer membrane</location>
        <topology evidence="1">Multi-pass membrane protein</topology>
    </subcellularLocation>
</comment>
<evidence type="ECO:0000313" key="14">
    <source>
        <dbReference type="EMBL" id="RKP47685.1"/>
    </source>
</evidence>
<name>A0A494XA98_9BURK</name>
<dbReference type="InterPro" id="IPR050298">
    <property type="entry name" value="Gram-neg_bact_OMP"/>
</dbReference>
<protein>
    <submittedName>
        <fullName evidence="14">Porin</fullName>
    </submittedName>
</protein>
<evidence type="ECO:0000256" key="2">
    <source>
        <dbReference type="ARBA" id="ARBA00011233"/>
    </source>
</evidence>
<comment type="caution">
    <text evidence="14">The sequence shown here is derived from an EMBL/GenBank/DDBJ whole genome shotgun (WGS) entry which is preliminary data.</text>
</comment>
<dbReference type="GO" id="GO:0015288">
    <property type="term" value="F:porin activity"/>
    <property type="evidence" value="ECO:0007669"/>
    <property type="project" value="UniProtKB-KW"/>
</dbReference>
<keyword evidence="15" id="KW-1185">Reference proteome</keyword>
<dbReference type="PANTHER" id="PTHR34501:SF9">
    <property type="entry name" value="MAJOR OUTER MEMBRANE PROTEIN P.IA"/>
    <property type="match status" value="1"/>
</dbReference>
<dbReference type="CDD" id="cd00342">
    <property type="entry name" value="gram_neg_porins"/>
    <property type="match status" value="1"/>
</dbReference>
<evidence type="ECO:0000256" key="4">
    <source>
        <dbReference type="ARBA" id="ARBA00022452"/>
    </source>
</evidence>
<dbReference type="Gene3D" id="2.40.160.10">
    <property type="entry name" value="Porin"/>
    <property type="match status" value="1"/>
</dbReference>
<accession>A0A494XA98</accession>
<feature type="domain" description="Porin" evidence="13">
    <location>
        <begin position="7"/>
        <end position="350"/>
    </location>
</feature>
<feature type="chain" id="PRO_5019834617" evidence="12">
    <location>
        <begin position="20"/>
        <end position="399"/>
    </location>
</feature>
<evidence type="ECO:0000256" key="12">
    <source>
        <dbReference type="SAM" id="SignalP"/>
    </source>
</evidence>
<evidence type="ECO:0000259" key="13">
    <source>
        <dbReference type="Pfam" id="PF13609"/>
    </source>
</evidence>
<gene>
    <name evidence="14" type="ORF">D7S86_22205</name>
</gene>